<dbReference type="KEGG" id="acan:ACA1_285600"/>
<dbReference type="RefSeq" id="XP_004344944.1">
    <property type="nucleotide sequence ID" value="XM_004344894.1"/>
</dbReference>
<accession>L8H9V8</accession>
<organism evidence="1 2">
    <name type="scientific">Acanthamoeba castellanii (strain ATCC 30010 / Neff)</name>
    <dbReference type="NCBI Taxonomy" id="1257118"/>
    <lineage>
        <taxon>Eukaryota</taxon>
        <taxon>Amoebozoa</taxon>
        <taxon>Discosea</taxon>
        <taxon>Longamoebia</taxon>
        <taxon>Centramoebida</taxon>
        <taxon>Acanthamoebidae</taxon>
        <taxon>Acanthamoeba</taxon>
    </lineage>
</organism>
<keyword evidence="2" id="KW-1185">Reference proteome</keyword>
<protein>
    <submittedName>
        <fullName evidence="1">Uncharacterized protein</fullName>
    </submittedName>
</protein>
<sequence length="83" mass="8800">MAELPLRLASASAEAEPGLPRAFGASAGEVSAAVRIQRDDSRRPLHFLRTAPCWLPAGSAGTRVGDQEAACWGNLELVKLMLN</sequence>
<dbReference type="EMBL" id="KB007908">
    <property type="protein sequence ID" value="ELR21201.1"/>
    <property type="molecule type" value="Genomic_DNA"/>
</dbReference>
<name>L8H9V8_ACACF</name>
<gene>
    <name evidence="1" type="ORF">ACA1_285600</name>
</gene>
<dbReference type="Proteomes" id="UP000011083">
    <property type="component" value="Unassembled WGS sequence"/>
</dbReference>
<proteinExistence type="predicted"/>
<reference evidence="1 2" key="1">
    <citation type="journal article" date="2013" name="Genome Biol.">
        <title>Genome of Acanthamoeba castellanii highlights extensive lateral gene transfer and early evolution of tyrosine kinase signaling.</title>
        <authorList>
            <person name="Clarke M."/>
            <person name="Lohan A.J."/>
            <person name="Liu B."/>
            <person name="Lagkouvardos I."/>
            <person name="Roy S."/>
            <person name="Zafar N."/>
            <person name="Bertelli C."/>
            <person name="Schilde C."/>
            <person name="Kianianmomeni A."/>
            <person name="Burglin T.R."/>
            <person name="Frech C."/>
            <person name="Turcotte B."/>
            <person name="Kopec K.O."/>
            <person name="Synnott J.M."/>
            <person name="Choo C."/>
            <person name="Paponov I."/>
            <person name="Finkler A."/>
            <person name="Soon Heng Tan C."/>
            <person name="Hutchins A.P."/>
            <person name="Weinmeier T."/>
            <person name="Rattei T."/>
            <person name="Chu J.S."/>
            <person name="Gimenez G."/>
            <person name="Irimia M."/>
            <person name="Rigden D.J."/>
            <person name="Fitzpatrick D.A."/>
            <person name="Lorenzo-Morales J."/>
            <person name="Bateman A."/>
            <person name="Chiu C.H."/>
            <person name="Tang P."/>
            <person name="Hegemann P."/>
            <person name="Fromm H."/>
            <person name="Raoult D."/>
            <person name="Greub G."/>
            <person name="Miranda-Saavedra D."/>
            <person name="Chen N."/>
            <person name="Nash P."/>
            <person name="Ginger M.L."/>
            <person name="Horn M."/>
            <person name="Schaap P."/>
            <person name="Caler L."/>
            <person name="Loftus B."/>
        </authorList>
    </citation>
    <scope>NUCLEOTIDE SEQUENCE [LARGE SCALE GENOMIC DNA]</scope>
    <source>
        <strain evidence="1 2">Neff</strain>
    </source>
</reference>
<dbReference type="VEuPathDB" id="AmoebaDB:ACA1_285600"/>
<dbReference type="AlphaFoldDB" id="L8H9V8"/>
<dbReference type="GeneID" id="14922081"/>
<evidence type="ECO:0000313" key="2">
    <source>
        <dbReference type="Proteomes" id="UP000011083"/>
    </source>
</evidence>
<evidence type="ECO:0000313" key="1">
    <source>
        <dbReference type="EMBL" id="ELR21201.1"/>
    </source>
</evidence>